<dbReference type="AlphaFoldDB" id="A0A0D7AV79"/>
<proteinExistence type="predicted"/>
<dbReference type="Proteomes" id="UP000054007">
    <property type="component" value="Unassembled WGS sequence"/>
</dbReference>
<name>A0A0D7AV79_9AGAR</name>
<dbReference type="OrthoDB" id="3153997at2759"/>
<gene>
    <name evidence="3" type="ORF">CYLTODRAFT_427146</name>
</gene>
<feature type="chain" id="PRO_5002316414" evidence="2">
    <location>
        <begin position="25"/>
        <end position="366"/>
    </location>
</feature>
<evidence type="ECO:0000313" key="3">
    <source>
        <dbReference type="EMBL" id="KIY62137.1"/>
    </source>
</evidence>
<dbReference type="EMBL" id="KN880820">
    <property type="protein sequence ID" value="KIY62137.1"/>
    <property type="molecule type" value="Genomic_DNA"/>
</dbReference>
<feature type="compositionally biased region" description="Polar residues" evidence="1">
    <location>
        <begin position="56"/>
        <end position="66"/>
    </location>
</feature>
<sequence>MYAESARFGAFLSLAALVLRGARSAFSAALRLGLAESLGIVGVGGSGRERRYSTLAGSCTERQSQPAKKAQRQPNWLERPDHQPKHKHHVETTRDRPGGSNFHSLTVMMPGPSNTRKIKQKRKASKQIQRGLPEPPETAPLPILSSPFIYDPGNGPRVRNMQEFLASSFAQPAAKDDPVCAEFAQDEICEMLCHVLPEEVALVRVLSHPRPFLPFQILWYNKSRASSRICPSCQRLYRLGDTLPDVLPPDDEYTRVEPQIPSQLPREQQLSGLCALSSYPRIASPPLIGVPGSPVCFIVAALNFPTAIKSAWGHSEDELSDEIWDLLNTDPPPTTEGEDEMARTLGLLVRMTRLADLGLAQLCFPP</sequence>
<dbReference type="STRING" id="1314674.A0A0D7AV79"/>
<protein>
    <submittedName>
        <fullName evidence="3">Uncharacterized protein</fullName>
    </submittedName>
</protein>
<keyword evidence="4" id="KW-1185">Reference proteome</keyword>
<organism evidence="3 4">
    <name type="scientific">Cylindrobasidium torrendii FP15055 ss-10</name>
    <dbReference type="NCBI Taxonomy" id="1314674"/>
    <lineage>
        <taxon>Eukaryota</taxon>
        <taxon>Fungi</taxon>
        <taxon>Dikarya</taxon>
        <taxon>Basidiomycota</taxon>
        <taxon>Agaricomycotina</taxon>
        <taxon>Agaricomycetes</taxon>
        <taxon>Agaricomycetidae</taxon>
        <taxon>Agaricales</taxon>
        <taxon>Marasmiineae</taxon>
        <taxon>Physalacriaceae</taxon>
        <taxon>Cylindrobasidium</taxon>
    </lineage>
</organism>
<evidence type="ECO:0000256" key="2">
    <source>
        <dbReference type="SAM" id="SignalP"/>
    </source>
</evidence>
<evidence type="ECO:0000256" key="1">
    <source>
        <dbReference type="SAM" id="MobiDB-lite"/>
    </source>
</evidence>
<feature type="compositionally biased region" description="Basic residues" evidence="1">
    <location>
        <begin position="116"/>
        <end position="125"/>
    </location>
</feature>
<feature type="signal peptide" evidence="2">
    <location>
        <begin position="1"/>
        <end position="24"/>
    </location>
</feature>
<reference evidence="3 4" key="1">
    <citation type="journal article" date="2015" name="Fungal Genet. Biol.">
        <title>Evolution of novel wood decay mechanisms in Agaricales revealed by the genome sequences of Fistulina hepatica and Cylindrobasidium torrendii.</title>
        <authorList>
            <person name="Floudas D."/>
            <person name="Held B.W."/>
            <person name="Riley R."/>
            <person name="Nagy L.G."/>
            <person name="Koehler G."/>
            <person name="Ransdell A.S."/>
            <person name="Younus H."/>
            <person name="Chow J."/>
            <person name="Chiniquy J."/>
            <person name="Lipzen A."/>
            <person name="Tritt A."/>
            <person name="Sun H."/>
            <person name="Haridas S."/>
            <person name="LaButti K."/>
            <person name="Ohm R.A."/>
            <person name="Kues U."/>
            <person name="Blanchette R.A."/>
            <person name="Grigoriev I.V."/>
            <person name="Minto R.E."/>
            <person name="Hibbett D.S."/>
        </authorList>
    </citation>
    <scope>NUCLEOTIDE SEQUENCE [LARGE SCALE GENOMIC DNA]</scope>
    <source>
        <strain evidence="3 4">FP15055 ss-10</strain>
    </source>
</reference>
<evidence type="ECO:0000313" key="4">
    <source>
        <dbReference type="Proteomes" id="UP000054007"/>
    </source>
</evidence>
<keyword evidence="2" id="KW-0732">Signal</keyword>
<feature type="region of interest" description="Disordered" evidence="1">
    <location>
        <begin position="56"/>
        <end position="145"/>
    </location>
</feature>
<accession>A0A0D7AV79</accession>